<accession>A0A517L9P5</accession>
<evidence type="ECO:0000313" key="8">
    <source>
        <dbReference type="Proteomes" id="UP000316270"/>
    </source>
</evidence>
<evidence type="ECO:0000256" key="1">
    <source>
        <dbReference type="ARBA" id="ARBA00007317"/>
    </source>
</evidence>
<dbReference type="Gene3D" id="2.40.50.100">
    <property type="match status" value="1"/>
</dbReference>
<keyword evidence="3" id="KW-0809">Transit peptide</keyword>
<dbReference type="InterPro" id="IPR003016">
    <property type="entry name" value="2-oxoA_DH_lipoyl-BS"/>
</dbReference>
<dbReference type="Gene3D" id="4.10.320.10">
    <property type="entry name" value="E3-binding domain"/>
    <property type="match status" value="1"/>
</dbReference>
<dbReference type="InterPro" id="IPR000089">
    <property type="entry name" value="Biotin_lipoyl"/>
</dbReference>
<feature type="domain" description="Peripheral subunit-binding (PSBD)" evidence="6">
    <location>
        <begin position="174"/>
        <end position="211"/>
    </location>
</feature>
<dbReference type="PROSITE" id="PS51826">
    <property type="entry name" value="PSBD"/>
    <property type="match status" value="1"/>
</dbReference>
<dbReference type="GO" id="GO:0004742">
    <property type="term" value="F:dihydrolipoyllysine-residue acetyltransferase activity"/>
    <property type="evidence" value="ECO:0007669"/>
    <property type="project" value="TreeGrafter"/>
</dbReference>
<dbReference type="OrthoDB" id="202158at2759"/>
<feature type="region of interest" description="Disordered" evidence="4">
    <location>
        <begin position="111"/>
        <end position="172"/>
    </location>
</feature>
<evidence type="ECO:0000256" key="2">
    <source>
        <dbReference type="ARBA" id="ARBA00022823"/>
    </source>
</evidence>
<dbReference type="PANTHER" id="PTHR23151">
    <property type="entry name" value="DIHYDROLIPOAMIDE ACETYL/SUCCINYL-TRANSFERASE-RELATED"/>
    <property type="match status" value="1"/>
</dbReference>
<name>A0A517L9P5_9PEZI</name>
<comment type="similarity">
    <text evidence="1">Belongs to the 2-oxoacid dehydrogenase family.</text>
</comment>
<gene>
    <name evidence="7" type="ORF">FKW77_008183</name>
</gene>
<organism evidence="7 8">
    <name type="scientific">Venturia effusa</name>
    <dbReference type="NCBI Taxonomy" id="50376"/>
    <lineage>
        <taxon>Eukaryota</taxon>
        <taxon>Fungi</taxon>
        <taxon>Dikarya</taxon>
        <taxon>Ascomycota</taxon>
        <taxon>Pezizomycotina</taxon>
        <taxon>Dothideomycetes</taxon>
        <taxon>Pleosporomycetidae</taxon>
        <taxon>Venturiales</taxon>
        <taxon>Venturiaceae</taxon>
        <taxon>Venturia</taxon>
    </lineage>
</organism>
<evidence type="ECO:0008006" key="9">
    <source>
        <dbReference type="Google" id="ProtNLM"/>
    </source>
</evidence>
<feature type="compositionally biased region" description="Low complexity" evidence="4">
    <location>
        <begin position="149"/>
        <end position="167"/>
    </location>
</feature>
<dbReference type="Pfam" id="PF00364">
    <property type="entry name" value="Biotin_lipoyl"/>
    <property type="match status" value="1"/>
</dbReference>
<feature type="domain" description="Lipoyl-binding" evidence="5">
    <location>
        <begin position="32"/>
        <end position="108"/>
    </location>
</feature>
<evidence type="ECO:0000256" key="4">
    <source>
        <dbReference type="SAM" id="MobiDB-lite"/>
    </source>
</evidence>
<evidence type="ECO:0000259" key="6">
    <source>
        <dbReference type="PROSITE" id="PS51826"/>
    </source>
</evidence>
<dbReference type="InterPro" id="IPR004167">
    <property type="entry name" value="PSBD"/>
</dbReference>
<dbReference type="GO" id="GO:0006086">
    <property type="term" value="P:pyruvate decarboxylation to acetyl-CoA"/>
    <property type="evidence" value="ECO:0007669"/>
    <property type="project" value="InterPro"/>
</dbReference>
<keyword evidence="2" id="KW-0450">Lipoyl</keyword>
<dbReference type="AlphaFoldDB" id="A0A517L9P5"/>
<dbReference type="Pfam" id="PF02817">
    <property type="entry name" value="E3_binding"/>
    <property type="match status" value="1"/>
</dbReference>
<evidence type="ECO:0000256" key="3">
    <source>
        <dbReference type="ARBA" id="ARBA00022946"/>
    </source>
</evidence>
<dbReference type="InterPro" id="IPR011053">
    <property type="entry name" value="Single_hybrid_motif"/>
</dbReference>
<dbReference type="Proteomes" id="UP000316270">
    <property type="component" value="Chromosome 7"/>
</dbReference>
<dbReference type="EMBL" id="CP042191">
    <property type="protein sequence ID" value="QDS72362.1"/>
    <property type="molecule type" value="Genomic_DNA"/>
</dbReference>
<dbReference type="SUPFAM" id="SSF51230">
    <property type="entry name" value="Single hybrid motif"/>
    <property type="match status" value="1"/>
</dbReference>
<evidence type="ECO:0000313" key="7">
    <source>
        <dbReference type="EMBL" id="QDS72362.1"/>
    </source>
</evidence>
<dbReference type="PROSITE" id="PS50968">
    <property type="entry name" value="BIOTINYL_LIPOYL"/>
    <property type="match status" value="1"/>
</dbReference>
<dbReference type="STRING" id="50376.A0A517L9P5"/>
<dbReference type="SUPFAM" id="SSF47005">
    <property type="entry name" value="Peripheral subunit-binding domain of 2-oxo acid dehydrogenase complex"/>
    <property type="match status" value="1"/>
</dbReference>
<dbReference type="PROSITE" id="PS00189">
    <property type="entry name" value="LIPOYL"/>
    <property type="match status" value="1"/>
</dbReference>
<dbReference type="GO" id="GO:0045254">
    <property type="term" value="C:pyruvate dehydrogenase complex"/>
    <property type="evidence" value="ECO:0007669"/>
    <property type="project" value="InterPro"/>
</dbReference>
<feature type="compositionally biased region" description="Basic and acidic residues" evidence="4">
    <location>
        <begin position="120"/>
        <end position="142"/>
    </location>
</feature>
<protein>
    <recommendedName>
        <fullName evidence="9">Pyridoxine biosynthesis protein</fullName>
    </recommendedName>
</protein>
<dbReference type="PANTHER" id="PTHR23151:SF82">
    <property type="entry name" value="PYRUVATE DEHYDROGENASE COMPLEX PROTEIN X COMPONENT, MITOCHONDRIAL"/>
    <property type="match status" value="1"/>
</dbReference>
<dbReference type="CDD" id="cd06849">
    <property type="entry name" value="lipoyl_domain"/>
    <property type="match status" value="1"/>
</dbReference>
<evidence type="ECO:0000259" key="5">
    <source>
        <dbReference type="PROSITE" id="PS50968"/>
    </source>
</evidence>
<reference evidence="7 8" key="1">
    <citation type="submission" date="2019-07" db="EMBL/GenBank/DDBJ databases">
        <title>Finished genome of Venturia effusa.</title>
        <authorList>
            <person name="Young C.A."/>
            <person name="Cox M.P."/>
            <person name="Ganley A.R.D."/>
            <person name="David W.J."/>
        </authorList>
    </citation>
    <scope>NUCLEOTIDE SEQUENCE [LARGE SCALE GENOMIC DNA]</scope>
    <source>
        <strain evidence="8">albino</strain>
    </source>
</reference>
<proteinExistence type="inferred from homology"/>
<dbReference type="FunFam" id="2.40.50.100:FF:000010">
    <property type="entry name" value="Acetyltransferase component of pyruvate dehydrogenase complex"/>
    <property type="match status" value="1"/>
</dbReference>
<dbReference type="InterPro" id="IPR045257">
    <property type="entry name" value="E2/Pdx1"/>
</dbReference>
<dbReference type="InterPro" id="IPR036625">
    <property type="entry name" value="E3-bd_dom_sf"/>
</dbReference>
<keyword evidence="8" id="KW-1185">Reference proteome</keyword>
<sequence length="434" mass="45981">MATLDVGNRSSDNATEAHIHTAFRTCSQALAAHNFTMPALSPTMTEGNIASWKIKEGDSFVAGDVLLEVETDKATMDVEAQDDGKLAKIIVEDGSKGVTVGSRIGVLADTDDDLSTLKMPAEESAPKSEKKSAPPPPKEEAKSSPPAPSKSKSSSPKPAETSPSKSKPQNKKYPLYPSVEVLLHTHNIKADSVNATGPNGRLLKGDVLAFLKEIPSSAPQQLGERIAKLSHLDLSNITPAAPKSSPKEVAAKENPKIEEAVEVPVELSVPVSLSSILQVQKRMSATLGITLPLSTFIARAIALANEDLPLSSRKAPTADELFDHIVGVSKISKSSSSSKDGSFKPQIIALPDPSAGLGLAKKAAKKIDPFDAILGRGGKQNTTMKTKSKVLESLGPENVFSLSVVKGTEEEKRAKVFLERVKSLVEVEPGRLVL</sequence>